<evidence type="ECO:0000256" key="2">
    <source>
        <dbReference type="ARBA" id="ARBA00022448"/>
    </source>
</evidence>
<dbReference type="PANTHER" id="PTHR43649">
    <property type="entry name" value="ARABINOSE-BINDING PROTEIN-RELATED"/>
    <property type="match status" value="1"/>
</dbReference>
<comment type="similarity">
    <text evidence="1">Belongs to the bacterial solute-binding protein 1 family.</text>
</comment>
<keyword evidence="6" id="KW-1185">Reference proteome</keyword>
<evidence type="ECO:0000313" key="6">
    <source>
        <dbReference type="Proteomes" id="UP001314681"/>
    </source>
</evidence>
<organism evidence="5 6">
    <name type="scientific">Diplocloster modestus</name>
    <dbReference type="NCBI Taxonomy" id="2850322"/>
    <lineage>
        <taxon>Bacteria</taxon>
        <taxon>Bacillati</taxon>
        <taxon>Bacillota</taxon>
        <taxon>Clostridia</taxon>
        <taxon>Lachnospirales</taxon>
        <taxon>Lachnospiraceae</taxon>
        <taxon>Diplocloster</taxon>
    </lineage>
</organism>
<name>A0ABS6KDM4_9FIRM</name>
<accession>A0ABS6KDM4</accession>
<comment type="caution">
    <text evidence="5">The sequence shown here is derived from an EMBL/GenBank/DDBJ whole genome shotgun (WGS) entry which is preliminary data.</text>
</comment>
<feature type="signal peptide" evidence="4">
    <location>
        <begin position="1"/>
        <end position="26"/>
    </location>
</feature>
<proteinExistence type="inferred from homology"/>
<dbReference type="EMBL" id="JAHQCX010000021">
    <property type="protein sequence ID" value="MBU9728625.1"/>
    <property type="molecule type" value="Genomic_DNA"/>
</dbReference>
<gene>
    <name evidence="5" type="ORF">KTH90_21785</name>
</gene>
<reference evidence="5 6" key="1">
    <citation type="submission" date="2021-06" db="EMBL/GenBank/DDBJ databases">
        <title>Description of novel taxa of the family Lachnospiraceae.</title>
        <authorList>
            <person name="Chaplin A.V."/>
            <person name="Sokolova S.R."/>
            <person name="Pikina A.P."/>
            <person name="Korzhanova M."/>
            <person name="Belova V."/>
            <person name="Korostin D."/>
            <person name="Efimov B.A."/>
        </authorList>
    </citation>
    <scope>NUCLEOTIDE SEQUENCE [LARGE SCALE GENOMIC DNA]</scope>
    <source>
        <strain evidence="5 6">ASD4241</strain>
    </source>
</reference>
<feature type="region of interest" description="Disordered" evidence="3">
    <location>
        <begin position="24"/>
        <end position="62"/>
    </location>
</feature>
<sequence>MTKKVLSLLLTVVMTLGVLSGCGSSAQQNSAGNQEKEKQSDSQSKGTADTQDQENAQSGSNDESIELSVVLITGEDAFEEGLNRYSADHPNIILDIQKIPTEEFKTIVKAKFASNDAPDILPVFSGEENEEYYKNGYLKDLSVMKDDVARIEKGADSTLRTTDGALYGFPIEKQLILGFYNKELFEENQLEAPKSWEELLKICEIFKDKGITPIAMGHKDTWTTQMITYGLNATSVQVADPEFYKKTASGEAKFADSKGFLDTLTKYKELLDKDYIQEGSLSTTAEQAVELFINKKAAITFSGSWGTETINSMGPDFAVGGFEIPNNEGMAFGASISINGGFGLSAKSEHPEEAQALLSYMISEPVMKDYLKGKGPSPYTDVSAEIDPALMEAIEQEKGQQMCQFDNIYWAPGVQEVFFKKVQEMIAGTAQPMDVLTAMDEATEKANR</sequence>
<feature type="compositionally biased region" description="Polar residues" evidence="3">
    <location>
        <begin position="24"/>
        <end position="33"/>
    </location>
</feature>
<evidence type="ECO:0000256" key="1">
    <source>
        <dbReference type="ARBA" id="ARBA00008520"/>
    </source>
</evidence>
<feature type="chain" id="PRO_5046582647" evidence="4">
    <location>
        <begin position="27"/>
        <end position="448"/>
    </location>
</feature>
<dbReference type="PROSITE" id="PS51257">
    <property type="entry name" value="PROKAR_LIPOPROTEIN"/>
    <property type="match status" value="1"/>
</dbReference>
<evidence type="ECO:0000313" key="5">
    <source>
        <dbReference type="EMBL" id="MBU9728625.1"/>
    </source>
</evidence>
<dbReference type="Proteomes" id="UP001314681">
    <property type="component" value="Unassembled WGS sequence"/>
</dbReference>
<dbReference type="InterPro" id="IPR050490">
    <property type="entry name" value="Bact_solute-bd_prot1"/>
</dbReference>
<dbReference type="Gene3D" id="3.40.190.10">
    <property type="entry name" value="Periplasmic binding protein-like II"/>
    <property type="match status" value="2"/>
</dbReference>
<dbReference type="InterPro" id="IPR006059">
    <property type="entry name" value="SBP"/>
</dbReference>
<dbReference type="SUPFAM" id="SSF53850">
    <property type="entry name" value="Periplasmic binding protein-like II"/>
    <property type="match status" value="1"/>
</dbReference>
<dbReference type="RefSeq" id="WP_238727476.1">
    <property type="nucleotide sequence ID" value="NZ_JAHQCX010000021.1"/>
</dbReference>
<feature type="compositionally biased region" description="Polar residues" evidence="3">
    <location>
        <begin position="41"/>
        <end position="62"/>
    </location>
</feature>
<evidence type="ECO:0000256" key="3">
    <source>
        <dbReference type="SAM" id="MobiDB-lite"/>
    </source>
</evidence>
<dbReference type="PANTHER" id="PTHR43649:SF29">
    <property type="entry name" value="OSMOPROTECTIVE COMPOUNDS-BINDING PROTEIN GGTB"/>
    <property type="match status" value="1"/>
</dbReference>
<keyword evidence="4" id="KW-0732">Signal</keyword>
<dbReference type="Pfam" id="PF01547">
    <property type="entry name" value="SBP_bac_1"/>
    <property type="match status" value="1"/>
</dbReference>
<evidence type="ECO:0000256" key="4">
    <source>
        <dbReference type="SAM" id="SignalP"/>
    </source>
</evidence>
<keyword evidence="2" id="KW-0813">Transport</keyword>
<protein>
    <submittedName>
        <fullName evidence="5">Extracellular solute-binding protein</fullName>
    </submittedName>
</protein>